<dbReference type="Proteomes" id="UP000596276">
    <property type="component" value="Chromosome 2"/>
</dbReference>
<sequence>MNKQNSLGLRFPELLGCISKRCPRTAVYSLQRRIAGSSELSARTMSRRTADPWKGVDANSAAPVLAYYRDEEATLTIDCTPPTEVTDSGSTTSFATLTPCLPPRAI</sequence>
<reference evidence="2" key="1">
    <citation type="journal article" date="2021" name="G3 (Bethesda)">
        <title>Chromosome assembled and annotated genome sequence of Aspergillus flavus NRRL 3357.</title>
        <authorList>
            <person name="Skerker J.M."/>
            <person name="Pianalto K.M."/>
            <person name="Mondo S.J."/>
            <person name="Yang K."/>
            <person name="Arkin A.P."/>
            <person name="Keller N.P."/>
            <person name="Grigoriev I.V."/>
            <person name="Louise Glass N.L."/>
        </authorList>
    </citation>
    <scope>NUCLEOTIDE SEQUENCE [LARGE SCALE GENOMIC DNA]</scope>
    <source>
        <strain evidence="2">ATCC 200026 / FGSC A1120 / IAM 13836 / NRRL 3357 / JCM 12722 / SRRC 167</strain>
    </source>
</reference>
<gene>
    <name evidence="1" type="ORF">F9C07_9936</name>
</gene>
<name>A0A7U2MDG4_ASPFN</name>
<dbReference type="AlphaFoldDB" id="A0A7U2MDG4"/>
<evidence type="ECO:0000313" key="2">
    <source>
        <dbReference type="Proteomes" id="UP000596276"/>
    </source>
</evidence>
<evidence type="ECO:0000313" key="1">
    <source>
        <dbReference type="EMBL" id="QRD81739.1"/>
    </source>
</evidence>
<protein>
    <submittedName>
        <fullName evidence="1">Uncharacterized protein</fullName>
    </submittedName>
</protein>
<accession>A0A7U2MDG4</accession>
<proteinExistence type="predicted"/>
<dbReference type="EMBL" id="CP044622">
    <property type="protein sequence ID" value="QRD81739.1"/>
    <property type="molecule type" value="Genomic_DNA"/>
</dbReference>
<organism evidence="1 2">
    <name type="scientific">Aspergillus flavus (strain ATCC 200026 / FGSC A1120 / IAM 13836 / NRRL 3357 / JCM 12722 / SRRC 167)</name>
    <dbReference type="NCBI Taxonomy" id="332952"/>
    <lineage>
        <taxon>Eukaryota</taxon>
        <taxon>Fungi</taxon>
        <taxon>Dikarya</taxon>
        <taxon>Ascomycota</taxon>
        <taxon>Pezizomycotina</taxon>
        <taxon>Eurotiomycetes</taxon>
        <taxon>Eurotiomycetidae</taxon>
        <taxon>Eurotiales</taxon>
        <taxon>Aspergillaceae</taxon>
        <taxon>Aspergillus</taxon>
        <taxon>Aspergillus subgen. Circumdati</taxon>
    </lineage>
</organism>
<dbReference type="VEuPathDB" id="FungiDB:F9C07_9936"/>
<keyword evidence="2" id="KW-1185">Reference proteome</keyword>